<dbReference type="NCBIfam" id="TIGR00190">
    <property type="entry name" value="thiC"/>
    <property type="match status" value="1"/>
</dbReference>
<comment type="pathway">
    <text evidence="10">Cofactor biosynthesis; thiamine diphosphate biosynthesis.</text>
</comment>
<dbReference type="NCBIfam" id="NF009895">
    <property type="entry name" value="PRK13352.1"/>
    <property type="match status" value="1"/>
</dbReference>
<feature type="binding site" evidence="10">
    <location>
        <position position="269"/>
    </location>
    <ligand>
        <name>Zn(2+)</name>
        <dbReference type="ChEBI" id="CHEBI:29105"/>
    </ligand>
</feature>
<dbReference type="SFLD" id="SFLDG01114">
    <property type="entry name" value="phosphomethylpyrimidine_syntha"/>
    <property type="match status" value="1"/>
</dbReference>
<feature type="binding site" evidence="10">
    <location>
        <begin position="185"/>
        <end position="187"/>
    </location>
    <ligand>
        <name>substrate</name>
    </ligand>
</feature>
<feature type="binding site" evidence="10">
    <location>
        <position position="265"/>
    </location>
    <ligand>
        <name>substrate</name>
    </ligand>
</feature>
<dbReference type="EMBL" id="CP071446">
    <property type="protein sequence ID" value="QTA37923.1"/>
    <property type="molecule type" value="Genomic_DNA"/>
</dbReference>
<keyword evidence="6 10" id="KW-0784">Thiamine biosynthesis</keyword>
<evidence type="ECO:0000256" key="6">
    <source>
        <dbReference type="ARBA" id="ARBA00022977"/>
    </source>
</evidence>
<dbReference type="InterPro" id="IPR038521">
    <property type="entry name" value="ThiC/Bza_core_dom"/>
</dbReference>
<proteinExistence type="inferred from homology"/>
<comment type="function">
    <text evidence="1 10">Catalyzes the synthesis of the hydroxymethylpyrimidine phosphate (HMP-P) moiety of thiamine from aminoimidazole ribotide (AIR) in a radical S-adenosyl-L-methionine (SAM)-dependent reaction.</text>
</comment>
<dbReference type="Pfam" id="PF01964">
    <property type="entry name" value="ThiC_Rad_SAM"/>
    <property type="match status" value="1"/>
</dbReference>
<dbReference type="SFLD" id="SFLDF00407">
    <property type="entry name" value="phosphomethylpyrimidine_syntha"/>
    <property type="match status" value="1"/>
</dbReference>
<evidence type="ECO:0000256" key="7">
    <source>
        <dbReference type="ARBA" id="ARBA00023004"/>
    </source>
</evidence>
<feature type="binding site" evidence="10">
    <location>
        <position position="415"/>
    </location>
    <ligand>
        <name>[4Fe-4S] cluster</name>
        <dbReference type="ChEBI" id="CHEBI:49883"/>
        <note>4Fe-4S-S-AdoMet</note>
    </ligand>
</feature>
<evidence type="ECO:0000256" key="1">
    <source>
        <dbReference type="ARBA" id="ARBA00003175"/>
    </source>
</evidence>
<gene>
    <name evidence="10 11" type="primary">thiC</name>
    <name evidence="11" type="ORF">JYK00_09430</name>
</gene>
<name>A0ABX7S985_9BACT</name>
<protein>
    <recommendedName>
        <fullName evidence="10">Phosphomethylpyrimidine synthase</fullName>
        <ecNumber evidence="10">4.1.99.17</ecNumber>
    </recommendedName>
    <alternativeName>
        <fullName evidence="10">Hydroxymethylpyrimidine phosphate synthase</fullName>
        <shortName evidence="10">HMP-P synthase</shortName>
        <shortName evidence="10">HMP-phosphate synthase</shortName>
        <shortName evidence="10">HMPP synthase</shortName>
    </alternativeName>
    <alternativeName>
        <fullName evidence="10">Thiamine biosynthesis protein ThiC</fullName>
    </alternativeName>
</protein>
<evidence type="ECO:0000256" key="9">
    <source>
        <dbReference type="ARBA" id="ARBA00023239"/>
    </source>
</evidence>
<keyword evidence="2 10" id="KW-0004">4Fe-4S</keyword>
<feature type="binding site" evidence="10">
    <location>
        <position position="124"/>
    </location>
    <ligand>
        <name>substrate</name>
    </ligand>
</feature>
<dbReference type="SFLD" id="SFLDS00113">
    <property type="entry name" value="Radical_SAM_Phosphomethylpyrim"/>
    <property type="match status" value="1"/>
</dbReference>
<keyword evidence="12" id="KW-1185">Reference proteome</keyword>
<organism evidence="11 12">
    <name type="scientific">Thermosipho ferrireducens</name>
    <dbReference type="NCBI Taxonomy" id="2571116"/>
    <lineage>
        <taxon>Bacteria</taxon>
        <taxon>Thermotogati</taxon>
        <taxon>Thermotogota</taxon>
        <taxon>Thermotogae</taxon>
        <taxon>Thermotogales</taxon>
        <taxon>Fervidobacteriaceae</taxon>
        <taxon>Thermosipho</taxon>
    </lineage>
</organism>
<feature type="binding site" evidence="10">
    <location>
        <position position="411"/>
    </location>
    <ligand>
        <name>[4Fe-4S] cluster</name>
        <dbReference type="ChEBI" id="CHEBI:49883"/>
        <note>4Fe-4S-S-AdoMet</note>
    </ligand>
</feature>
<feature type="binding site" evidence="10">
    <location>
        <position position="408"/>
    </location>
    <ligand>
        <name>[4Fe-4S] cluster</name>
        <dbReference type="ChEBI" id="CHEBI:49883"/>
        <note>4Fe-4S-S-AdoMet</note>
    </ligand>
</feature>
<feature type="binding site" evidence="10">
    <location>
        <position position="292"/>
    </location>
    <ligand>
        <name>substrate</name>
    </ligand>
</feature>
<evidence type="ECO:0000256" key="8">
    <source>
        <dbReference type="ARBA" id="ARBA00023014"/>
    </source>
</evidence>
<keyword evidence="5 10" id="KW-0862">Zinc</keyword>
<evidence type="ECO:0000256" key="10">
    <source>
        <dbReference type="HAMAP-Rule" id="MF_00089"/>
    </source>
</evidence>
<dbReference type="EC" id="4.1.99.17" evidence="10"/>
<evidence type="ECO:0000256" key="4">
    <source>
        <dbReference type="ARBA" id="ARBA00022723"/>
    </source>
</evidence>
<reference evidence="11 12" key="1">
    <citation type="submission" date="2021-03" db="EMBL/GenBank/DDBJ databases">
        <title>Thermosipho ferrireducens sp.nov., an anaerobic thermophilic iron-reducing bacterium isolated from a deep-sea hydrothermal sulfide deposits.</title>
        <authorList>
            <person name="Zeng X."/>
            <person name="Chen Y."/>
            <person name="Shao Z."/>
        </authorList>
    </citation>
    <scope>NUCLEOTIDE SEQUENCE [LARGE SCALE GENOMIC DNA]</scope>
    <source>
        <strain evidence="11 12">JL129W03</strain>
    </source>
</reference>
<evidence type="ECO:0000313" key="12">
    <source>
        <dbReference type="Proteomes" id="UP000671862"/>
    </source>
</evidence>
<evidence type="ECO:0000256" key="5">
    <source>
        <dbReference type="ARBA" id="ARBA00022833"/>
    </source>
</evidence>
<keyword evidence="7 10" id="KW-0408">Iron</keyword>
<comment type="cofactor">
    <cofactor evidence="10">
        <name>[4Fe-4S] cluster</name>
        <dbReference type="ChEBI" id="CHEBI:49883"/>
    </cofactor>
    <text evidence="10">Binds 1 [4Fe-4S] cluster per subunit. The cluster is coordinated with 3 cysteines and an exchangeable S-adenosyl-L-methionine.</text>
</comment>
<keyword evidence="8 10" id="KW-0411">Iron-sulfur</keyword>
<keyword evidence="4 10" id="KW-0479">Metal-binding</keyword>
<keyword evidence="3 10" id="KW-0949">S-adenosyl-L-methionine</keyword>
<feature type="binding site" evidence="10">
    <location>
        <position position="333"/>
    </location>
    <ligand>
        <name>Zn(2+)</name>
        <dbReference type="ChEBI" id="CHEBI:29105"/>
    </ligand>
</feature>
<accession>A0ABX7S985</accession>
<evidence type="ECO:0000256" key="3">
    <source>
        <dbReference type="ARBA" id="ARBA00022691"/>
    </source>
</evidence>
<dbReference type="PANTHER" id="PTHR30557:SF1">
    <property type="entry name" value="PHOSPHOMETHYLPYRIMIDINE SYNTHASE, CHLOROPLASTIC"/>
    <property type="match status" value="1"/>
</dbReference>
<dbReference type="Proteomes" id="UP000671862">
    <property type="component" value="Chromosome"/>
</dbReference>
<dbReference type="RefSeq" id="WP_207566644.1">
    <property type="nucleotide sequence ID" value="NZ_CP071446.1"/>
</dbReference>
<evidence type="ECO:0000313" key="11">
    <source>
        <dbReference type="EMBL" id="QTA37923.1"/>
    </source>
</evidence>
<evidence type="ECO:0000256" key="2">
    <source>
        <dbReference type="ARBA" id="ARBA00022485"/>
    </source>
</evidence>
<comment type="catalytic activity">
    <reaction evidence="10">
        <text>5-amino-1-(5-phospho-beta-D-ribosyl)imidazole + S-adenosyl-L-methionine = 4-amino-2-methyl-5-(phosphooxymethyl)pyrimidine + CO + 5'-deoxyadenosine + formate + L-methionine + 3 H(+)</text>
        <dbReference type="Rhea" id="RHEA:24840"/>
        <dbReference type="ChEBI" id="CHEBI:15378"/>
        <dbReference type="ChEBI" id="CHEBI:15740"/>
        <dbReference type="ChEBI" id="CHEBI:17245"/>
        <dbReference type="ChEBI" id="CHEBI:17319"/>
        <dbReference type="ChEBI" id="CHEBI:57844"/>
        <dbReference type="ChEBI" id="CHEBI:58354"/>
        <dbReference type="ChEBI" id="CHEBI:59789"/>
        <dbReference type="ChEBI" id="CHEBI:137981"/>
        <dbReference type="EC" id="4.1.99.17"/>
    </reaction>
</comment>
<dbReference type="InterPro" id="IPR002817">
    <property type="entry name" value="ThiC/BzaA/B"/>
</dbReference>
<comment type="similarity">
    <text evidence="10">Belongs to the ThiC family.</text>
</comment>
<dbReference type="Gene3D" id="3.20.20.540">
    <property type="entry name" value="Radical SAM ThiC family, central domain"/>
    <property type="match status" value="1"/>
</dbReference>
<feature type="binding site" evidence="10">
    <location>
        <position position="95"/>
    </location>
    <ligand>
        <name>substrate</name>
    </ligand>
</feature>
<dbReference type="InterPro" id="IPR037509">
    <property type="entry name" value="ThiC"/>
</dbReference>
<feature type="binding site" evidence="10">
    <location>
        <begin position="226"/>
        <end position="229"/>
    </location>
    <ligand>
        <name>substrate</name>
    </ligand>
</feature>
<dbReference type="Gene3D" id="6.10.250.620">
    <property type="match status" value="1"/>
</dbReference>
<dbReference type="HAMAP" id="MF_00089">
    <property type="entry name" value="ThiC"/>
    <property type="match status" value="1"/>
</dbReference>
<dbReference type="PANTHER" id="PTHR30557">
    <property type="entry name" value="THIAMINE BIOSYNTHESIS PROTEIN THIC"/>
    <property type="match status" value="1"/>
</dbReference>
<keyword evidence="9 10" id="KW-0456">Lyase</keyword>
<feature type="binding site" evidence="10">
    <location>
        <position position="66"/>
    </location>
    <ligand>
        <name>substrate</name>
    </ligand>
</feature>
<sequence length="427" mass="47475">MTQLEFAKKGIITEEMKIAAEYEGLDPAFLMRKIADGKVVLPKNKNRAFKNIRAIGEGLKTKVNINIGTSKGFSNLDEEIKKLKVAEKYEADSIMNLSTWGDLRHIRKEIIKNSNVMVGTVPIYDVAAKAVNQRKKVVDFEAEDFIEIVKEHAEDGVDFMTIHAGITQNMMEKLKNSDRITKIVSRGGSIIAGWMVINKRENPFYEFFEEILEICRKYDVTLSLGDALRPGTLHDATDELQLYELLTLGELVEKAHSFGVQVMVEGPGHMPMGEIEANVVLQKKICKGVPFYVLGPIVTDIAPGYDHITSAIGGAIAAASGADFLCAVTPAEHLGLPAVEDIKDAVVAAKIAAHSADIVKNRKHMEVDNKMSRARCKLDWENQFKLAIDEEKARNIYNERKIKEVEGCSMCGPLCALKISEKYFENS</sequence>
<feature type="binding site" evidence="10">
    <location>
        <position position="163"/>
    </location>
    <ligand>
        <name>substrate</name>
    </ligand>
</feature>